<evidence type="ECO:0000313" key="1">
    <source>
        <dbReference type="EMBL" id="DAD67231.1"/>
    </source>
</evidence>
<proteinExistence type="predicted"/>
<name>A0A8S5LBC6_9CAUD</name>
<protein>
    <submittedName>
        <fullName evidence="1">Uncharacterized protein</fullName>
    </submittedName>
</protein>
<organism evidence="1">
    <name type="scientific">Siphoviridae sp. ctXOZ1</name>
    <dbReference type="NCBI Taxonomy" id="2823585"/>
    <lineage>
        <taxon>Viruses</taxon>
        <taxon>Duplodnaviria</taxon>
        <taxon>Heunggongvirae</taxon>
        <taxon>Uroviricota</taxon>
        <taxon>Caudoviricetes</taxon>
    </lineage>
</organism>
<sequence>MIIDNDNEFDAVRERIDHALLTGADKAAQAVVEHLKRVPDEIIESVQEAVRNAVEDLRDCSHELIEDA</sequence>
<reference evidence="1" key="1">
    <citation type="journal article" date="2021" name="Proc. Natl. Acad. Sci. U.S.A.">
        <title>A Catalog of Tens of Thousands of Viruses from Human Metagenomes Reveals Hidden Associations with Chronic Diseases.</title>
        <authorList>
            <person name="Tisza M.J."/>
            <person name="Buck C.B."/>
        </authorList>
    </citation>
    <scope>NUCLEOTIDE SEQUENCE</scope>
    <source>
        <strain evidence="1">CtXOZ1</strain>
    </source>
</reference>
<accession>A0A8S5LBC6</accession>
<dbReference type="EMBL" id="BK014672">
    <property type="protein sequence ID" value="DAD67231.1"/>
    <property type="molecule type" value="Genomic_DNA"/>
</dbReference>